<dbReference type="Proteomes" id="UP000199626">
    <property type="component" value="Unassembled WGS sequence"/>
</dbReference>
<comment type="function">
    <text evidence="4">Involved in iron-sulfur (Fe-S) cluster assembly. May act as a regulator of Fe-S biogenesis.</text>
</comment>
<evidence type="ECO:0000256" key="2">
    <source>
        <dbReference type="ARBA" id="ARBA00022723"/>
    </source>
</evidence>
<keyword evidence="6" id="KW-1185">Reference proteome</keyword>
<dbReference type="InterPro" id="IPR020895">
    <property type="entry name" value="Frataxin_CS"/>
</dbReference>
<evidence type="ECO:0000256" key="4">
    <source>
        <dbReference type="HAMAP-Rule" id="MF_00142"/>
    </source>
</evidence>
<evidence type="ECO:0000313" key="5">
    <source>
        <dbReference type="EMBL" id="SDB39213.1"/>
    </source>
</evidence>
<dbReference type="SMART" id="SM01219">
    <property type="entry name" value="Frataxin_Cyay"/>
    <property type="match status" value="1"/>
</dbReference>
<comment type="similarity">
    <text evidence="1 4">Belongs to the frataxin family.</text>
</comment>
<proteinExistence type="inferred from homology"/>
<reference evidence="6" key="1">
    <citation type="submission" date="2016-10" db="EMBL/GenBank/DDBJ databases">
        <authorList>
            <person name="Varghese N."/>
            <person name="Submissions S."/>
        </authorList>
    </citation>
    <scope>NUCLEOTIDE SEQUENCE [LARGE SCALE GENOMIC DNA]</scope>
    <source>
        <strain evidence="6">CGMCC 1.10824</strain>
    </source>
</reference>
<dbReference type="PROSITE" id="PS50810">
    <property type="entry name" value="FRATAXIN_2"/>
    <property type="match status" value="1"/>
</dbReference>
<dbReference type="GO" id="GO:0008199">
    <property type="term" value="F:ferric iron binding"/>
    <property type="evidence" value="ECO:0007669"/>
    <property type="project" value="InterPro"/>
</dbReference>
<dbReference type="RefSeq" id="WP_092593261.1">
    <property type="nucleotide sequence ID" value="NZ_FMXN01000008.1"/>
</dbReference>
<dbReference type="OrthoDB" id="285675at2"/>
<dbReference type="AlphaFoldDB" id="A0A1G6D211"/>
<protein>
    <recommendedName>
        <fullName evidence="4">Iron-sulfur cluster assembly protein CyaY</fullName>
    </recommendedName>
</protein>
<dbReference type="InterPro" id="IPR036524">
    <property type="entry name" value="Frataxin/CyaY_sf"/>
</dbReference>
<evidence type="ECO:0000313" key="6">
    <source>
        <dbReference type="Proteomes" id="UP000199626"/>
    </source>
</evidence>
<dbReference type="PROSITE" id="PS01344">
    <property type="entry name" value="FRATAXIN_1"/>
    <property type="match status" value="1"/>
</dbReference>
<dbReference type="Gene3D" id="3.30.920.10">
    <property type="entry name" value="Frataxin/CyaY"/>
    <property type="match status" value="1"/>
</dbReference>
<accession>A0A1G6D211</accession>
<dbReference type="SUPFAM" id="SSF55387">
    <property type="entry name" value="Frataxin/Nqo15-like"/>
    <property type="match status" value="1"/>
</dbReference>
<dbReference type="InterPro" id="IPR047584">
    <property type="entry name" value="CyaY"/>
</dbReference>
<dbReference type="NCBIfam" id="TIGR03421">
    <property type="entry name" value="FeS_CyaY"/>
    <property type="match status" value="1"/>
</dbReference>
<dbReference type="PANTHER" id="PTHR16821">
    <property type="entry name" value="FRATAXIN"/>
    <property type="match status" value="1"/>
</dbReference>
<dbReference type="GO" id="GO:0008198">
    <property type="term" value="F:ferrous iron binding"/>
    <property type="evidence" value="ECO:0007669"/>
    <property type="project" value="TreeGrafter"/>
</dbReference>
<dbReference type="EMBL" id="FMXN01000008">
    <property type="protein sequence ID" value="SDB39213.1"/>
    <property type="molecule type" value="Genomic_DNA"/>
</dbReference>
<evidence type="ECO:0000256" key="1">
    <source>
        <dbReference type="ARBA" id="ARBA00008183"/>
    </source>
</evidence>
<dbReference type="GO" id="GO:0005829">
    <property type="term" value="C:cytosol"/>
    <property type="evidence" value="ECO:0007669"/>
    <property type="project" value="TreeGrafter"/>
</dbReference>
<evidence type="ECO:0000256" key="3">
    <source>
        <dbReference type="ARBA" id="ARBA00023004"/>
    </source>
</evidence>
<dbReference type="PANTHER" id="PTHR16821:SF2">
    <property type="entry name" value="FRATAXIN, MITOCHONDRIAL"/>
    <property type="match status" value="1"/>
</dbReference>
<dbReference type="STRING" id="1159017.SAMN02927930_01486"/>
<dbReference type="Pfam" id="PF01491">
    <property type="entry name" value="Frataxin_Cyay"/>
    <property type="match status" value="1"/>
</dbReference>
<name>A0A1G6D211_9GAMM</name>
<dbReference type="InterPro" id="IPR002908">
    <property type="entry name" value="Frataxin/CyaY"/>
</dbReference>
<dbReference type="CDD" id="cd00503">
    <property type="entry name" value="Frataxin"/>
    <property type="match status" value="1"/>
</dbReference>
<organism evidence="5 6">
    <name type="scientific">Pseudidiomarina indica</name>
    <dbReference type="NCBI Taxonomy" id="1159017"/>
    <lineage>
        <taxon>Bacteria</taxon>
        <taxon>Pseudomonadati</taxon>
        <taxon>Pseudomonadota</taxon>
        <taxon>Gammaproteobacteria</taxon>
        <taxon>Alteromonadales</taxon>
        <taxon>Idiomarinaceae</taxon>
        <taxon>Pseudidiomarina</taxon>
    </lineage>
</organism>
<gene>
    <name evidence="4" type="primary">cyaY</name>
    <name evidence="5" type="ORF">SAMN02927930_01486</name>
</gene>
<dbReference type="GO" id="GO:0016226">
    <property type="term" value="P:iron-sulfur cluster assembly"/>
    <property type="evidence" value="ECO:0007669"/>
    <property type="project" value="UniProtKB-UniRule"/>
</dbReference>
<sequence length="109" mass="12228">MLEHEYHELAETTIMAIEEAVEACEVDIDCESGGDILELTFPNGSKMVINKQPPLHQLWVATKFNGHHFEYHDGLWIDNRTGSELWALLSDAASRQAETPIRLAPPQAS</sequence>
<keyword evidence="2 4" id="KW-0479">Metal-binding</keyword>
<keyword evidence="3 4" id="KW-0408">Iron</keyword>
<dbReference type="HAMAP" id="MF_00142">
    <property type="entry name" value="CyaY"/>
    <property type="match status" value="1"/>
</dbReference>